<dbReference type="Proteomes" id="UP000307440">
    <property type="component" value="Unassembled WGS sequence"/>
</dbReference>
<accession>A0A5C3L6L8</accession>
<sequence length="465" mass="49686">MSNNRRPLPQHPMSPDRQVGNEPQAVISHPVNRQSIADLDALDRDSWLNQISSTAGLILTTQEERFSEPAIDRNSQLDPTLSAVSRAPPFVAESLTSPWERRYGNQGFDPPSRESSPAPSYHTIAEQGTAVQNPETYVDHLSADDIAAIISPIPPATNDAEFTDSSENLWESLSRARGSGEQSDSSDFEESSAPASPAGEASSDESDIAVLAYDESSSSAETTDGSESESEAGAISAIVPLFPDVPVVPADTVSTVHSAYPPFLPSSLSHRQPHTAHNVPTPSAVLPPQLQLDTGPAFRNSTIQLAVSSLGQATDAEESQGVDNIGNREESGIADNRLGYTVPRMLFSSTQIRLKATLCQWLGPVSLANFAAALSRAAPQTLGPCPAFIQAQPLEHQLQEVAYILRSPNRAEPPLPPLCRWLPQGLRIVPVILVTGPVTAKLRYSSSLSGHLSQAFAQTAPETST</sequence>
<name>A0A5C3L6L8_COPMA</name>
<gene>
    <name evidence="2" type="ORF">FA15DRAFT_700881</name>
</gene>
<evidence type="ECO:0000313" key="3">
    <source>
        <dbReference type="Proteomes" id="UP000307440"/>
    </source>
</evidence>
<organism evidence="2 3">
    <name type="scientific">Coprinopsis marcescibilis</name>
    <name type="common">Agaric fungus</name>
    <name type="synonym">Psathyrella marcescibilis</name>
    <dbReference type="NCBI Taxonomy" id="230819"/>
    <lineage>
        <taxon>Eukaryota</taxon>
        <taxon>Fungi</taxon>
        <taxon>Dikarya</taxon>
        <taxon>Basidiomycota</taxon>
        <taxon>Agaricomycotina</taxon>
        <taxon>Agaricomycetes</taxon>
        <taxon>Agaricomycetidae</taxon>
        <taxon>Agaricales</taxon>
        <taxon>Agaricineae</taxon>
        <taxon>Psathyrellaceae</taxon>
        <taxon>Coprinopsis</taxon>
    </lineage>
</organism>
<feature type="region of interest" description="Disordered" evidence="1">
    <location>
        <begin position="95"/>
        <end position="120"/>
    </location>
</feature>
<feature type="region of interest" description="Disordered" evidence="1">
    <location>
        <begin position="173"/>
        <end position="205"/>
    </location>
</feature>
<proteinExistence type="predicted"/>
<evidence type="ECO:0000256" key="1">
    <source>
        <dbReference type="SAM" id="MobiDB-lite"/>
    </source>
</evidence>
<keyword evidence="3" id="KW-1185">Reference proteome</keyword>
<dbReference type="EMBL" id="ML210154">
    <property type="protein sequence ID" value="TFK28674.1"/>
    <property type="molecule type" value="Genomic_DNA"/>
</dbReference>
<feature type="region of interest" description="Disordered" evidence="1">
    <location>
        <begin position="1"/>
        <end position="33"/>
    </location>
</feature>
<evidence type="ECO:0000313" key="2">
    <source>
        <dbReference type="EMBL" id="TFK28674.1"/>
    </source>
</evidence>
<reference evidence="2 3" key="1">
    <citation type="journal article" date="2019" name="Nat. Ecol. Evol.">
        <title>Megaphylogeny resolves global patterns of mushroom evolution.</title>
        <authorList>
            <person name="Varga T."/>
            <person name="Krizsan K."/>
            <person name="Foldi C."/>
            <person name="Dima B."/>
            <person name="Sanchez-Garcia M."/>
            <person name="Sanchez-Ramirez S."/>
            <person name="Szollosi G.J."/>
            <person name="Szarkandi J.G."/>
            <person name="Papp V."/>
            <person name="Albert L."/>
            <person name="Andreopoulos W."/>
            <person name="Angelini C."/>
            <person name="Antonin V."/>
            <person name="Barry K.W."/>
            <person name="Bougher N.L."/>
            <person name="Buchanan P."/>
            <person name="Buyck B."/>
            <person name="Bense V."/>
            <person name="Catcheside P."/>
            <person name="Chovatia M."/>
            <person name="Cooper J."/>
            <person name="Damon W."/>
            <person name="Desjardin D."/>
            <person name="Finy P."/>
            <person name="Geml J."/>
            <person name="Haridas S."/>
            <person name="Hughes K."/>
            <person name="Justo A."/>
            <person name="Karasinski D."/>
            <person name="Kautmanova I."/>
            <person name="Kiss B."/>
            <person name="Kocsube S."/>
            <person name="Kotiranta H."/>
            <person name="LaButti K.M."/>
            <person name="Lechner B.E."/>
            <person name="Liimatainen K."/>
            <person name="Lipzen A."/>
            <person name="Lukacs Z."/>
            <person name="Mihaltcheva S."/>
            <person name="Morgado L.N."/>
            <person name="Niskanen T."/>
            <person name="Noordeloos M.E."/>
            <person name="Ohm R.A."/>
            <person name="Ortiz-Santana B."/>
            <person name="Ovrebo C."/>
            <person name="Racz N."/>
            <person name="Riley R."/>
            <person name="Savchenko A."/>
            <person name="Shiryaev A."/>
            <person name="Soop K."/>
            <person name="Spirin V."/>
            <person name="Szebenyi C."/>
            <person name="Tomsovsky M."/>
            <person name="Tulloss R.E."/>
            <person name="Uehling J."/>
            <person name="Grigoriev I.V."/>
            <person name="Vagvolgyi C."/>
            <person name="Papp T."/>
            <person name="Martin F.M."/>
            <person name="Miettinen O."/>
            <person name="Hibbett D.S."/>
            <person name="Nagy L.G."/>
        </authorList>
    </citation>
    <scope>NUCLEOTIDE SEQUENCE [LARGE SCALE GENOMIC DNA]</scope>
    <source>
        <strain evidence="2 3">CBS 121175</strain>
    </source>
</reference>
<dbReference type="AlphaFoldDB" id="A0A5C3L6L8"/>
<protein>
    <submittedName>
        <fullName evidence="2">Uncharacterized protein</fullName>
    </submittedName>
</protein>
<feature type="compositionally biased region" description="Low complexity" evidence="1">
    <location>
        <begin position="191"/>
        <end position="201"/>
    </location>
</feature>